<comment type="similarity">
    <text evidence="1">In the C-terminal section; belongs to the class-I pyridoxal-phosphate-dependent aminotransferase family.</text>
</comment>
<evidence type="ECO:0000313" key="8">
    <source>
        <dbReference type="Proteomes" id="UP000314011"/>
    </source>
</evidence>
<dbReference type="PROSITE" id="PS50949">
    <property type="entry name" value="HTH_GNTR"/>
    <property type="match status" value="1"/>
</dbReference>
<keyword evidence="5" id="KW-0804">Transcription</keyword>
<proteinExistence type="inferred from homology"/>
<dbReference type="GO" id="GO:0008483">
    <property type="term" value="F:transaminase activity"/>
    <property type="evidence" value="ECO:0007669"/>
    <property type="project" value="UniProtKB-KW"/>
</dbReference>
<dbReference type="InterPro" id="IPR015421">
    <property type="entry name" value="PyrdxlP-dep_Trfase_major"/>
</dbReference>
<evidence type="ECO:0000256" key="5">
    <source>
        <dbReference type="ARBA" id="ARBA00023163"/>
    </source>
</evidence>
<dbReference type="GO" id="GO:0030170">
    <property type="term" value="F:pyridoxal phosphate binding"/>
    <property type="evidence" value="ECO:0007669"/>
    <property type="project" value="InterPro"/>
</dbReference>
<dbReference type="Pfam" id="PF00392">
    <property type="entry name" value="GntR"/>
    <property type="match status" value="1"/>
</dbReference>
<dbReference type="GO" id="GO:0003677">
    <property type="term" value="F:DNA binding"/>
    <property type="evidence" value="ECO:0007669"/>
    <property type="project" value="UniProtKB-KW"/>
</dbReference>
<keyword evidence="3" id="KW-0805">Transcription regulation</keyword>
<dbReference type="CDD" id="cd07377">
    <property type="entry name" value="WHTH_GntR"/>
    <property type="match status" value="1"/>
</dbReference>
<dbReference type="Proteomes" id="UP000314011">
    <property type="component" value="Unassembled WGS sequence"/>
</dbReference>
<dbReference type="SMART" id="SM00345">
    <property type="entry name" value="HTH_GNTR"/>
    <property type="match status" value="1"/>
</dbReference>
<dbReference type="InterPro" id="IPR000524">
    <property type="entry name" value="Tscrpt_reg_HTH_GntR"/>
</dbReference>
<keyword evidence="7" id="KW-0032">Aminotransferase</keyword>
<keyword evidence="8" id="KW-1185">Reference proteome</keyword>
<evidence type="ECO:0000256" key="1">
    <source>
        <dbReference type="ARBA" id="ARBA00005384"/>
    </source>
</evidence>
<reference evidence="7 8" key="1">
    <citation type="submission" date="2019-06" db="EMBL/GenBank/DDBJ databases">
        <title>Genome of new Rhodobacteraceae sp. SM1903.</title>
        <authorList>
            <person name="Ren X."/>
        </authorList>
    </citation>
    <scope>NUCLEOTIDE SEQUENCE [LARGE SCALE GENOMIC DNA]</scope>
    <source>
        <strain evidence="7 8">SM1903</strain>
    </source>
</reference>
<comment type="caution">
    <text evidence="7">The sequence shown here is derived from an EMBL/GenBank/DDBJ whole genome shotgun (WGS) entry which is preliminary data.</text>
</comment>
<keyword evidence="4" id="KW-0238">DNA-binding</keyword>
<dbReference type="InterPro" id="IPR015424">
    <property type="entry name" value="PyrdxlP-dep_Trfase"/>
</dbReference>
<dbReference type="InterPro" id="IPR004839">
    <property type="entry name" value="Aminotransferase_I/II_large"/>
</dbReference>
<evidence type="ECO:0000259" key="6">
    <source>
        <dbReference type="PROSITE" id="PS50949"/>
    </source>
</evidence>
<dbReference type="Gene3D" id="3.40.640.10">
    <property type="entry name" value="Type I PLP-dependent aspartate aminotransferase-like (Major domain)"/>
    <property type="match status" value="1"/>
</dbReference>
<gene>
    <name evidence="7" type="ORF">FHY64_02945</name>
</gene>
<keyword evidence="2" id="KW-0663">Pyridoxal phosphate</keyword>
<evidence type="ECO:0000256" key="3">
    <source>
        <dbReference type="ARBA" id="ARBA00023015"/>
    </source>
</evidence>
<protein>
    <submittedName>
        <fullName evidence="7">PLP-dependent aminotransferase family protein</fullName>
    </submittedName>
</protein>
<dbReference type="EMBL" id="VFFF01000001">
    <property type="protein sequence ID" value="TNY32268.1"/>
    <property type="molecule type" value="Genomic_DNA"/>
</dbReference>
<keyword evidence="7" id="KW-0808">Transferase</keyword>
<evidence type="ECO:0000256" key="2">
    <source>
        <dbReference type="ARBA" id="ARBA00022898"/>
    </source>
</evidence>
<dbReference type="InterPro" id="IPR051446">
    <property type="entry name" value="HTH_trans_reg/aminotransferase"/>
</dbReference>
<accession>A0A5C5GCA1</accession>
<dbReference type="InterPro" id="IPR036388">
    <property type="entry name" value="WH-like_DNA-bd_sf"/>
</dbReference>
<dbReference type="Pfam" id="PF00155">
    <property type="entry name" value="Aminotran_1_2"/>
    <property type="match status" value="1"/>
</dbReference>
<dbReference type="PANTHER" id="PTHR46577:SF1">
    <property type="entry name" value="HTH-TYPE TRANSCRIPTIONAL REGULATORY PROTEIN GABR"/>
    <property type="match status" value="1"/>
</dbReference>
<dbReference type="Gene3D" id="1.10.10.10">
    <property type="entry name" value="Winged helix-like DNA-binding domain superfamily/Winged helix DNA-binding domain"/>
    <property type="match status" value="1"/>
</dbReference>
<organism evidence="7 8">
    <name type="scientific">Pelagovum pacificum</name>
    <dbReference type="NCBI Taxonomy" id="2588711"/>
    <lineage>
        <taxon>Bacteria</taxon>
        <taxon>Pseudomonadati</taxon>
        <taxon>Pseudomonadota</taxon>
        <taxon>Alphaproteobacteria</taxon>
        <taxon>Rhodobacterales</taxon>
        <taxon>Paracoccaceae</taxon>
        <taxon>Pelagovum</taxon>
    </lineage>
</organism>
<sequence>MNTIWSPDLSDGASGPKYQVLLRKLRCAVDTGDLPVGHRLPPVRELAFQIGVTPGTVARAYRTAVEEGLLEARVGRGTFVAGAGMAEVRLDPPLYDAAPDGIVDCRSVQVPDVGQSPALEELWQRASTEGILNYPVDEDDAAFRSAVIDLVGQAHLGVADADDVTVSFGAQHGVLLVLQHLIAGPHPAILTEDLSYPGVRRAAALQRAAVRGVAMDQHGLIPEALDEACFKTGAQILVTSAEVHTPTTIRTPDWRKAQLVEVARKHRLHIVEDDCHRLADAGAPSYRKLYPERSWYVGSLSKSVASGLRLGYIVGPRGDGPGQRRAAAANFYGIPTPFIRYGELILTSGLAEQTRAKVLEATRTRVGLAMSRLGHWRIDSRPEVPFVWLTLPSGWRAARFLVACESAGIRIKPADEFALSDTGAPHAVRLTVNARMPDSAFSDAMARIDGLLARPPHDMEG</sequence>
<dbReference type="RefSeq" id="WP_140192947.1">
    <property type="nucleotide sequence ID" value="NZ_CP065915.1"/>
</dbReference>
<dbReference type="OrthoDB" id="9804020at2"/>
<dbReference type="SUPFAM" id="SSF46785">
    <property type="entry name" value="Winged helix' DNA-binding domain"/>
    <property type="match status" value="1"/>
</dbReference>
<feature type="domain" description="HTH gntR-type" evidence="6">
    <location>
        <begin position="15"/>
        <end position="83"/>
    </location>
</feature>
<dbReference type="CDD" id="cd00609">
    <property type="entry name" value="AAT_like"/>
    <property type="match status" value="1"/>
</dbReference>
<evidence type="ECO:0000313" key="7">
    <source>
        <dbReference type="EMBL" id="TNY32268.1"/>
    </source>
</evidence>
<dbReference type="PANTHER" id="PTHR46577">
    <property type="entry name" value="HTH-TYPE TRANSCRIPTIONAL REGULATORY PROTEIN GABR"/>
    <property type="match status" value="1"/>
</dbReference>
<dbReference type="AlphaFoldDB" id="A0A5C5GCA1"/>
<dbReference type="GO" id="GO:0003700">
    <property type="term" value="F:DNA-binding transcription factor activity"/>
    <property type="evidence" value="ECO:0007669"/>
    <property type="project" value="InterPro"/>
</dbReference>
<evidence type="ECO:0000256" key="4">
    <source>
        <dbReference type="ARBA" id="ARBA00023125"/>
    </source>
</evidence>
<name>A0A5C5GCA1_9RHOB</name>
<dbReference type="SUPFAM" id="SSF53383">
    <property type="entry name" value="PLP-dependent transferases"/>
    <property type="match status" value="1"/>
</dbReference>
<dbReference type="InterPro" id="IPR036390">
    <property type="entry name" value="WH_DNA-bd_sf"/>
</dbReference>